<protein>
    <submittedName>
        <fullName evidence="1">Uncharacterized protein</fullName>
    </submittedName>
</protein>
<dbReference type="EMBL" id="CATKSN020000176">
    <property type="protein sequence ID" value="CAI9149196.1"/>
    <property type="molecule type" value="Genomic_DNA"/>
</dbReference>
<proteinExistence type="predicted"/>
<keyword evidence="2" id="KW-1185">Reference proteome</keyword>
<dbReference type="Proteomes" id="UP001176941">
    <property type="component" value="Unassembled WGS sequence"/>
</dbReference>
<accession>A0ABN8XM74</accession>
<organism evidence="1 2">
    <name type="scientific">Rangifer tarandus platyrhynchus</name>
    <name type="common">Svalbard reindeer</name>
    <dbReference type="NCBI Taxonomy" id="3082113"/>
    <lineage>
        <taxon>Eukaryota</taxon>
        <taxon>Metazoa</taxon>
        <taxon>Chordata</taxon>
        <taxon>Craniata</taxon>
        <taxon>Vertebrata</taxon>
        <taxon>Euteleostomi</taxon>
        <taxon>Mammalia</taxon>
        <taxon>Eutheria</taxon>
        <taxon>Laurasiatheria</taxon>
        <taxon>Artiodactyla</taxon>
        <taxon>Ruminantia</taxon>
        <taxon>Pecora</taxon>
        <taxon>Cervidae</taxon>
        <taxon>Odocoileinae</taxon>
        <taxon>Rangifer</taxon>
    </lineage>
</organism>
<name>A0ABN8XM74_RANTA</name>
<evidence type="ECO:0000313" key="1">
    <source>
        <dbReference type="EMBL" id="CAI9149196.1"/>
    </source>
</evidence>
<reference evidence="1" key="1">
    <citation type="submission" date="2023-04" db="EMBL/GenBank/DDBJ databases">
        <authorList>
            <consortium name="ELIXIR-Norway"/>
        </authorList>
    </citation>
    <scope>NUCLEOTIDE SEQUENCE [LARGE SCALE GENOMIC DNA]</scope>
</reference>
<comment type="caution">
    <text evidence="1">The sequence shown here is derived from an EMBL/GenBank/DDBJ whole genome shotgun (WGS) entry which is preliminary data.</text>
</comment>
<gene>
    <name evidence="1" type="ORF">MRATA1EN1_LOCUS30814</name>
</gene>
<evidence type="ECO:0000313" key="2">
    <source>
        <dbReference type="Proteomes" id="UP001176941"/>
    </source>
</evidence>
<sequence length="180" mass="20208">MLKKVCVLSRAVQNVIQIAPGRCLDSARVCRQAREKFSHLNCEGGTLSRQRTSTLYRTRMRGLAPTLVVALRRAGQASHCELDKSTDASFLGRATSMDASVAAPRLQIRPDRFCAHSRLNILLCCWRCCRLEQDGTDQMLSFRSDTHSRQGFRHNVVQFTAWFQAHGVARAFVDPAGKDE</sequence>